<dbReference type="AlphaFoldDB" id="A0A2N3KVE5"/>
<proteinExistence type="predicted"/>
<dbReference type="InterPro" id="IPR004629">
    <property type="entry name" value="WecG_TagA_CpsF"/>
</dbReference>
<dbReference type="GO" id="GO:0016758">
    <property type="term" value="F:hexosyltransferase activity"/>
    <property type="evidence" value="ECO:0007669"/>
    <property type="project" value="TreeGrafter"/>
</dbReference>
<protein>
    <recommendedName>
        <fullName evidence="5">Glycosyltransferase</fullName>
    </recommendedName>
</protein>
<dbReference type="Pfam" id="PF03808">
    <property type="entry name" value="Glyco_tran_WecG"/>
    <property type="match status" value="1"/>
</dbReference>
<comment type="caution">
    <text evidence="3">The sequence shown here is derived from an EMBL/GenBank/DDBJ whole genome shotgun (WGS) entry which is preliminary data.</text>
</comment>
<keyword evidence="2" id="KW-0808">Transferase</keyword>
<sequence length="268" mass="31082">MLINEKPTQSSDMNLHEINFLNMPMHNLEQKEVLEKVYNLSNEKNFSYVVTPNLDHITRNFDSNGIKNYKYADLSVCDSKVVSIIYKIIYKNKLHVTPGSDLTKSILEKENKEKKKNKPCITIIGCKHEQIIHLRQIFKNVQFNHLNPSYGFIKNQKEISQICSFIAENPSKFIFLCVGSPQQEILATELKLKNIKGTALCVGASINFITGIEKRAPLIFRKLALEWLFRTLENPKRMLPRYSKCAIELAKIAIKNIRNRQNWKKDDI</sequence>
<dbReference type="Proteomes" id="UP000233597">
    <property type="component" value="Unassembled WGS sequence"/>
</dbReference>
<organism evidence="3 4">
    <name type="scientific">Thalassospira marina</name>
    <dbReference type="NCBI Taxonomy" id="2048283"/>
    <lineage>
        <taxon>Bacteria</taxon>
        <taxon>Pseudomonadati</taxon>
        <taxon>Pseudomonadota</taxon>
        <taxon>Alphaproteobacteria</taxon>
        <taxon>Rhodospirillales</taxon>
        <taxon>Thalassospiraceae</taxon>
        <taxon>Thalassospira</taxon>
    </lineage>
</organism>
<evidence type="ECO:0000256" key="2">
    <source>
        <dbReference type="ARBA" id="ARBA00022679"/>
    </source>
</evidence>
<accession>A0A2N3KVE5</accession>
<name>A0A2N3KVE5_9PROT</name>
<dbReference type="RefSeq" id="WP_101265071.1">
    <property type="nucleotide sequence ID" value="NZ_NWTK01000004.1"/>
</dbReference>
<evidence type="ECO:0008006" key="5">
    <source>
        <dbReference type="Google" id="ProtNLM"/>
    </source>
</evidence>
<evidence type="ECO:0000313" key="4">
    <source>
        <dbReference type="Proteomes" id="UP000233597"/>
    </source>
</evidence>
<evidence type="ECO:0000313" key="3">
    <source>
        <dbReference type="EMBL" id="PKR54549.1"/>
    </source>
</evidence>
<reference evidence="3 4" key="1">
    <citation type="submission" date="2017-09" db="EMBL/GenBank/DDBJ databases">
        <title>Biodiversity and function of Thalassospira species in the particle-attached aromatic-hydrocarbon-degrading consortia from the surface seawater of the South China Sea.</title>
        <authorList>
            <person name="Dong C."/>
            <person name="Liu R."/>
            <person name="Shao Z."/>
        </authorList>
    </citation>
    <scope>NUCLEOTIDE SEQUENCE [LARGE SCALE GENOMIC DNA]</scope>
    <source>
        <strain evidence="3 4">CSC1P2</strain>
    </source>
</reference>
<dbReference type="PANTHER" id="PTHR34136">
    <property type="match status" value="1"/>
</dbReference>
<dbReference type="OrthoDB" id="9771846at2"/>
<dbReference type="CDD" id="cd06533">
    <property type="entry name" value="Glyco_transf_WecG_TagA"/>
    <property type="match status" value="1"/>
</dbReference>
<dbReference type="PANTHER" id="PTHR34136:SF1">
    <property type="entry name" value="UDP-N-ACETYL-D-MANNOSAMINURONIC ACID TRANSFERASE"/>
    <property type="match status" value="1"/>
</dbReference>
<keyword evidence="1" id="KW-0328">Glycosyltransferase</keyword>
<dbReference type="NCBIfam" id="TIGR00696">
    <property type="entry name" value="wecG_tagA_cpsF"/>
    <property type="match status" value="1"/>
</dbReference>
<evidence type="ECO:0000256" key="1">
    <source>
        <dbReference type="ARBA" id="ARBA00022676"/>
    </source>
</evidence>
<gene>
    <name evidence="3" type="ORF">COO20_07250</name>
</gene>
<dbReference type="EMBL" id="NWTK01000004">
    <property type="protein sequence ID" value="PKR54549.1"/>
    <property type="molecule type" value="Genomic_DNA"/>
</dbReference>